<accession>A0A7J6YB87</accession>
<gene>
    <name evidence="1" type="ORF">ECC02_003029</name>
</gene>
<organism evidence="1 2">
    <name type="scientific">Trypanosoma cruzi</name>
    <dbReference type="NCBI Taxonomy" id="5693"/>
    <lineage>
        <taxon>Eukaryota</taxon>
        <taxon>Discoba</taxon>
        <taxon>Euglenozoa</taxon>
        <taxon>Kinetoplastea</taxon>
        <taxon>Metakinetoplastina</taxon>
        <taxon>Trypanosomatida</taxon>
        <taxon>Trypanosomatidae</taxon>
        <taxon>Trypanosoma</taxon>
        <taxon>Schizotrypanum</taxon>
    </lineage>
</organism>
<evidence type="ECO:0000313" key="2">
    <source>
        <dbReference type="Proteomes" id="UP000583944"/>
    </source>
</evidence>
<comment type="caution">
    <text evidence="1">The sequence shown here is derived from an EMBL/GenBank/DDBJ whole genome shotgun (WGS) entry which is preliminary data.</text>
</comment>
<dbReference type="Proteomes" id="UP000583944">
    <property type="component" value="Unassembled WGS sequence"/>
</dbReference>
<reference evidence="1 2" key="1">
    <citation type="journal article" date="2019" name="Genome Biol. Evol.">
        <title>Nanopore Sequencing Significantly Improves Genome Assembly of the Protozoan Parasite Trypanosoma cruzi.</title>
        <authorList>
            <person name="Diaz-Viraque F."/>
            <person name="Pita S."/>
            <person name="Greif G."/>
            <person name="de Souza R.C.M."/>
            <person name="Iraola G."/>
            <person name="Robello C."/>
        </authorList>
    </citation>
    <scope>NUCLEOTIDE SEQUENCE [LARGE SCALE GENOMIC DNA]</scope>
    <source>
        <strain evidence="1 2">Berenice</strain>
    </source>
</reference>
<protein>
    <submittedName>
        <fullName evidence="1">Uncharacterized protein</fullName>
    </submittedName>
</protein>
<dbReference type="AlphaFoldDB" id="A0A7J6YB87"/>
<dbReference type="EMBL" id="JABDHM010000016">
    <property type="protein sequence ID" value="KAF5223845.1"/>
    <property type="molecule type" value="Genomic_DNA"/>
</dbReference>
<evidence type="ECO:0000313" key="1">
    <source>
        <dbReference type="EMBL" id="KAF5223845.1"/>
    </source>
</evidence>
<sequence length="209" mass="21390">MGSRRGGCGVCCGAVVPLARVASPTGYGGDVHISGRTAGGADSGGHDMTLISSSSSSSSSIQIHNVAGETAGRVAAAFLINVVEGLSSGLRAMLSRSLLSLFFSPSEMYGMHSERPNECRVPFFVCVEDRSGVVFEFLHVKHSGLFASARSDVLANDGVDASLNERPPQPTSHRSTAASEVVVVVIACTAAADAFDGDNKNSDGRGGAA</sequence>
<proteinExistence type="predicted"/>
<dbReference type="VEuPathDB" id="TriTrypDB:ECC02_003029"/>
<name>A0A7J6YB87_TRYCR</name>